<comment type="caution">
    <text evidence="4">The sequence shown here is derived from an EMBL/GenBank/DDBJ whole genome shotgun (WGS) entry which is preliminary data.</text>
</comment>
<dbReference type="InterPro" id="IPR000644">
    <property type="entry name" value="CBS_dom"/>
</dbReference>
<name>A0A7C5XLH1_9CREN</name>
<evidence type="ECO:0000313" key="5">
    <source>
        <dbReference type="EMBL" id="HHR95427.1"/>
    </source>
</evidence>
<proteinExistence type="predicted"/>
<gene>
    <name evidence="5" type="ORF">ENL47_01015</name>
    <name evidence="4" type="ORF">ENM84_06960</name>
</gene>
<accession>A0A7C5XLH1</accession>
<dbReference type="PROSITE" id="PS51371">
    <property type="entry name" value="CBS"/>
    <property type="match status" value="2"/>
</dbReference>
<dbReference type="SMART" id="SM00116">
    <property type="entry name" value="CBS"/>
    <property type="match status" value="2"/>
</dbReference>
<dbReference type="PANTHER" id="PTHR48108:SF26">
    <property type="entry name" value="CBS DOMAIN-CONTAINING PROTEIN DDB_G0289609"/>
    <property type="match status" value="1"/>
</dbReference>
<feature type="domain" description="CBS" evidence="3">
    <location>
        <begin position="79"/>
        <end position="135"/>
    </location>
</feature>
<organism evidence="4">
    <name type="scientific">Ignisphaera aggregans</name>
    <dbReference type="NCBI Taxonomy" id="334771"/>
    <lineage>
        <taxon>Archaea</taxon>
        <taxon>Thermoproteota</taxon>
        <taxon>Thermoprotei</taxon>
        <taxon>Desulfurococcales</taxon>
        <taxon>Desulfurococcaceae</taxon>
        <taxon>Ignisphaera</taxon>
    </lineage>
</organism>
<dbReference type="PANTHER" id="PTHR48108">
    <property type="entry name" value="CBS DOMAIN-CONTAINING PROTEIN CBSX2, CHLOROPLASTIC"/>
    <property type="match status" value="1"/>
</dbReference>
<dbReference type="InterPro" id="IPR051462">
    <property type="entry name" value="CBS_domain-containing"/>
</dbReference>
<evidence type="ECO:0000256" key="2">
    <source>
        <dbReference type="PROSITE-ProRule" id="PRU00703"/>
    </source>
</evidence>
<keyword evidence="1" id="KW-0677">Repeat</keyword>
<dbReference type="Gene3D" id="3.10.580.10">
    <property type="entry name" value="CBS-domain"/>
    <property type="match status" value="1"/>
</dbReference>
<sequence length="140" mass="15501">MVSKEMLKAFDVMVPNPIQVKASITVFEAIKIMEKYNIASLIVIDENDIVLGVVTAKDLVLRVFAKGLDPKNLKIMDIVSRPVTVVEPDTLLKDVINLMIGTGHGHIPVINKSGRAVGIVTIDDILKFVPELLEIIEMRR</sequence>
<evidence type="ECO:0000256" key="1">
    <source>
        <dbReference type="ARBA" id="ARBA00022737"/>
    </source>
</evidence>
<keyword evidence="2" id="KW-0129">CBS domain</keyword>
<dbReference type="EMBL" id="DRUB01000023">
    <property type="protein sequence ID" value="HHR95427.1"/>
    <property type="molecule type" value="Genomic_DNA"/>
</dbReference>
<protein>
    <submittedName>
        <fullName evidence="4">CBS domain-containing protein</fullName>
    </submittedName>
</protein>
<dbReference type="SUPFAM" id="SSF54631">
    <property type="entry name" value="CBS-domain pair"/>
    <property type="match status" value="1"/>
</dbReference>
<dbReference type="AlphaFoldDB" id="A0A7C5XLH1"/>
<evidence type="ECO:0000313" key="4">
    <source>
        <dbReference type="EMBL" id="HHP82386.1"/>
    </source>
</evidence>
<dbReference type="EMBL" id="DRZI01000296">
    <property type="protein sequence ID" value="HHP82386.1"/>
    <property type="molecule type" value="Genomic_DNA"/>
</dbReference>
<dbReference type="InterPro" id="IPR046342">
    <property type="entry name" value="CBS_dom_sf"/>
</dbReference>
<dbReference type="Pfam" id="PF00571">
    <property type="entry name" value="CBS"/>
    <property type="match status" value="2"/>
</dbReference>
<evidence type="ECO:0000259" key="3">
    <source>
        <dbReference type="PROSITE" id="PS51371"/>
    </source>
</evidence>
<feature type="domain" description="CBS" evidence="3">
    <location>
        <begin position="13"/>
        <end position="70"/>
    </location>
</feature>
<reference evidence="4" key="1">
    <citation type="journal article" date="2020" name="mSystems">
        <title>Genome- and Community-Level Interaction Insights into Carbon Utilization and Element Cycling Functions of Hydrothermarchaeota in Hydrothermal Sediment.</title>
        <authorList>
            <person name="Zhou Z."/>
            <person name="Liu Y."/>
            <person name="Xu W."/>
            <person name="Pan J."/>
            <person name="Luo Z.H."/>
            <person name="Li M."/>
        </authorList>
    </citation>
    <scope>NUCLEOTIDE SEQUENCE [LARGE SCALE GENOMIC DNA]</scope>
    <source>
        <strain evidence="5">SpSt-1</strain>
        <strain evidence="4">SpSt-1121</strain>
    </source>
</reference>